<dbReference type="Gene3D" id="3.10.100.10">
    <property type="entry name" value="Mannose-Binding Protein A, subunit A"/>
    <property type="match status" value="1"/>
</dbReference>
<sequence length="612" mass="69957">MEPTLCFILCETPIVYLQGTICRCSGVGLTDHNRVSDKLCQTSCKRSNNNRVLTINTCGGRETYSVYAEENYYIQYAHLFNFQIQFKSCELWNTAGYYDTLQVKINESYVETQLTKLERCAATCLDQNATTKSIAFNDDNNQCLCIMSHKLNLNSDDIHHLTILSNDNCDRYCDNILIDSKIQEKFPCGSLKDSHIWSIYNLNPICQIGSIYIKEFEKCISIYKGISNSCPLPSINYIYNGNPTWNIFLKAIGKLNLTKTILSIDFNDNITIDSSWLCSTNNNTINSNDSNKNYSTSYILDSGCLRIRSSSHILSTRLCMTNSLNNSLLFDDRKWYLADISVLDKNEFNCPLNWLNINADCYYISNEPETIQEAMNTCIIESIMGKKFSAFSMMPNDTNYTVVNLDDKKTMIIKHKNSLIDTLDGEIAQYMLPWEVRLGFFLLDTNAYKMKSELSLSSNAEVNRSSINEFQIIISTNNNNSTVNDKSCLVVTRTKTNEEERFFISTTNQNKNCSQPRHVLCRKKSIIDQRIQQICFHKPLTLGVPALISNYLTHELCMSACHDVGAHVSLLHMNRCYCMDITSGTIDFEENYRNYITTDCGKPCPGRFPMFI</sequence>
<dbReference type="PANTHER" id="PTHR24269">
    <property type="entry name" value="KREMEN PROTEIN"/>
    <property type="match status" value="1"/>
</dbReference>
<dbReference type="OrthoDB" id="10364417at2759"/>
<comment type="caution">
    <text evidence="2">The sequence shown here is derived from an EMBL/GenBank/DDBJ whole genome shotgun (WGS) entry which is preliminary data.</text>
</comment>
<reference evidence="2" key="1">
    <citation type="submission" date="2021-02" db="EMBL/GenBank/DDBJ databases">
        <authorList>
            <person name="Nowell W R."/>
        </authorList>
    </citation>
    <scope>NUCLEOTIDE SEQUENCE</scope>
</reference>
<evidence type="ECO:0008006" key="4">
    <source>
        <dbReference type="Google" id="ProtNLM"/>
    </source>
</evidence>
<dbReference type="SUPFAM" id="SSF56436">
    <property type="entry name" value="C-type lectin-like"/>
    <property type="match status" value="1"/>
</dbReference>
<dbReference type="Proteomes" id="UP000663889">
    <property type="component" value="Unassembled WGS sequence"/>
</dbReference>
<name>A0A814R6M7_9BILA</name>
<evidence type="ECO:0000313" key="1">
    <source>
        <dbReference type="EMBL" id="CAF1071057.1"/>
    </source>
</evidence>
<dbReference type="EMBL" id="CAJNOO010000965">
    <property type="protein sequence ID" value="CAF1071057.1"/>
    <property type="molecule type" value="Genomic_DNA"/>
</dbReference>
<proteinExistence type="predicted"/>
<gene>
    <name evidence="1" type="ORF">RFH988_LOCUS17777</name>
    <name evidence="2" type="ORF">SEV965_LOCUS17357</name>
</gene>
<evidence type="ECO:0000313" key="3">
    <source>
        <dbReference type="Proteomes" id="UP000663889"/>
    </source>
</evidence>
<dbReference type="InterPro" id="IPR016187">
    <property type="entry name" value="CTDL_fold"/>
</dbReference>
<accession>A0A814R6M7</accession>
<dbReference type="GO" id="GO:0005886">
    <property type="term" value="C:plasma membrane"/>
    <property type="evidence" value="ECO:0007669"/>
    <property type="project" value="TreeGrafter"/>
</dbReference>
<dbReference type="InterPro" id="IPR016186">
    <property type="entry name" value="C-type_lectin-like/link_sf"/>
</dbReference>
<dbReference type="InterPro" id="IPR051836">
    <property type="entry name" value="Kremen_rcpt"/>
</dbReference>
<organism evidence="2 3">
    <name type="scientific">Rotaria sordida</name>
    <dbReference type="NCBI Taxonomy" id="392033"/>
    <lineage>
        <taxon>Eukaryota</taxon>
        <taxon>Metazoa</taxon>
        <taxon>Spiralia</taxon>
        <taxon>Gnathifera</taxon>
        <taxon>Rotifera</taxon>
        <taxon>Eurotatoria</taxon>
        <taxon>Bdelloidea</taxon>
        <taxon>Philodinida</taxon>
        <taxon>Philodinidae</taxon>
        <taxon>Rotaria</taxon>
    </lineage>
</organism>
<protein>
    <recommendedName>
        <fullName evidence="4">WSC domain-containing protein</fullName>
    </recommendedName>
</protein>
<dbReference type="Proteomes" id="UP000663882">
    <property type="component" value="Unassembled WGS sequence"/>
</dbReference>
<dbReference type="EMBL" id="CAJNOU010000992">
    <property type="protein sequence ID" value="CAF1129885.1"/>
    <property type="molecule type" value="Genomic_DNA"/>
</dbReference>
<dbReference type="PANTHER" id="PTHR24269:SF16">
    <property type="entry name" value="PROTEIN SLG1"/>
    <property type="match status" value="1"/>
</dbReference>
<evidence type="ECO:0000313" key="2">
    <source>
        <dbReference type="EMBL" id="CAF1129885.1"/>
    </source>
</evidence>
<dbReference type="AlphaFoldDB" id="A0A814R6M7"/>